<sequence>MTWLTAALLQLAPDKQYILPSSSTSVSLNQGDVARNSVADRCDMYAGPHCLPRTSDLGNQNYRNVNIGVGCSNDMVKNYHRGRMPGEHTPDSHLLSMSATKVNEGSKYNKTDNEMIWQAVLETVQSDSLRKLLAKEGQLISVSLGTGDWSLDLDCLVGKLQALLHARSGHEDHELYHGLPFVEAPRLCHRIPAGRAPPPHVASSPAELRLPRCIPTSPPAYSRIPPATLLELLLVQADELQAPARV</sequence>
<dbReference type="Pfam" id="PF23007">
    <property type="entry name" value="DnaA_N-like_STI"/>
    <property type="match status" value="1"/>
</dbReference>
<dbReference type="EMBL" id="BQKI01000071">
    <property type="protein sequence ID" value="GJN15026.1"/>
    <property type="molecule type" value="Genomic_DNA"/>
</dbReference>
<name>A0AAV5DXP9_ELECO</name>
<evidence type="ECO:0000313" key="3">
    <source>
        <dbReference type="Proteomes" id="UP001054889"/>
    </source>
</evidence>
<evidence type="ECO:0000259" key="1">
    <source>
        <dbReference type="Pfam" id="PF23007"/>
    </source>
</evidence>
<evidence type="ECO:0000313" key="2">
    <source>
        <dbReference type="EMBL" id="GJN15026.1"/>
    </source>
</evidence>
<reference evidence="2" key="2">
    <citation type="submission" date="2021-12" db="EMBL/GenBank/DDBJ databases">
        <title>Resequencing data analysis of finger millet.</title>
        <authorList>
            <person name="Hatakeyama M."/>
            <person name="Aluri S."/>
            <person name="Balachadran M.T."/>
            <person name="Sivarajan S.R."/>
            <person name="Poveda L."/>
            <person name="Shimizu-Inatsugi R."/>
            <person name="Schlapbach R."/>
            <person name="Sreeman S.M."/>
            <person name="Shimizu K.K."/>
        </authorList>
    </citation>
    <scope>NUCLEOTIDE SEQUENCE</scope>
</reference>
<dbReference type="InterPro" id="IPR054506">
    <property type="entry name" value="DnaA_N-like_STI"/>
</dbReference>
<gene>
    <name evidence="2" type="primary">gb01911</name>
    <name evidence="2" type="ORF">PR202_gb01911</name>
</gene>
<dbReference type="AlphaFoldDB" id="A0AAV5DXP9"/>
<accession>A0AAV5DXP9</accession>
<feature type="domain" description="STICHEL DnaA-N-like alpha-beta" evidence="1">
    <location>
        <begin position="106"/>
        <end position="148"/>
    </location>
</feature>
<reference evidence="2" key="1">
    <citation type="journal article" date="2018" name="DNA Res.">
        <title>Multiple hybrid de novo genome assembly of finger millet, an orphan allotetraploid crop.</title>
        <authorList>
            <person name="Hatakeyama M."/>
            <person name="Aluri S."/>
            <person name="Balachadran M.T."/>
            <person name="Sivarajan S.R."/>
            <person name="Patrignani A."/>
            <person name="Gruter S."/>
            <person name="Poveda L."/>
            <person name="Shimizu-Inatsugi R."/>
            <person name="Baeten J."/>
            <person name="Francoijs K.J."/>
            <person name="Nataraja K.N."/>
            <person name="Reddy Y.A.N."/>
            <person name="Phadnis S."/>
            <person name="Ravikumar R.L."/>
            <person name="Schlapbach R."/>
            <person name="Sreeman S.M."/>
            <person name="Shimizu K.K."/>
        </authorList>
    </citation>
    <scope>NUCLEOTIDE SEQUENCE</scope>
</reference>
<proteinExistence type="predicted"/>
<organism evidence="2 3">
    <name type="scientific">Eleusine coracana subsp. coracana</name>
    <dbReference type="NCBI Taxonomy" id="191504"/>
    <lineage>
        <taxon>Eukaryota</taxon>
        <taxon>Viridiplantae</taxon>
        <taxon>Streptophyta</taxon>
        <taxon>Embryophyta</taxon>
        <taxon>Tracheophyta</taxon>
        <taxon>Spermatophyta</taxon>
        <taxon>Magnoliopsida</taxon>
        <taxon>Liliopsida</taxon>
        <taxon>Poales</taxon>
        <taxon>Poaceae</taxon>
        <taxon>PACMAD clade</taxon>
        <taxon>Chloridoideae</taxon>
        <taxon>Cynodonteae</taxon>
        <taxon>Eleusininae</taxon>
        <taxon>Eleusine</taxon>
    </lineage>
</organism>
<dbReference type="Proteomes" id="UP001054889">
    <property type="component" value="Unassembled WGS sequence"/>
</dbReference>
<keyword evidence="3" id="KW-1185">Reference proteome</keyword>
<comment type="caution">
    <text evidence="2">The sequence shown here is derived from an EMBL/GenBank/DDBJ whole genome shotgun (WGS) entry which is preliminary data.</text>
</comment>
<protein>
    <recommendedName>
        <fullName evidence="1">STICHEL DnaA-N-like alpha-beta domain-containing protein</fullName>
    </recommendedName>
</protein>